<evidence type="ECO:0000313" key="4">
    <source>
        <dbReference type="Proteomes" id="UP000803844"/>
    </source>
</evidence>
<dbReference type="InterPro" id="IPR054416">
    <property type="entry name" value="GST_UstS-like_C"/>
</dbReference>
<protein>
    <recommendedName>
        <fullName evidence="5">GST N-terminal domain-containing protein</fullName>
    </recommendedName>
</protein>
<proteinExistence type="predicted"/>
<dbReference type="InterPro" id="IPR004045">
    <property type="entry name" value="Glutathione_S-Trfase_N"/>
</dbReference>
<dbReference type="InterPro" id="IPR036282">
    <property type="entry name" value="Glutathione-S-Trfase_C_sf"/>
</dbReference>
<evidence type="ECO:0008006" key="5">
    <source>
        <dbReference type="Google" id="ProtNLM"/>
    </source>
</evidence>
<dbReference type="SUPFAM" id="SSF47616">
    <property type="entry name" value="GST C-terminal domain-like"/>
    <property type="match status" value="1"/>
</dbReference>
<dbReference type="InterPro" id="IPR036249">
    <property type="entry name" value="Thioredoxin-like_sf"/>
</dbReference>
<evidence type="ECO:0000259" key="1">
    <source>
        <dbReference type="Pfam" id="PF13409"/>
    </source>
</evidence>
<dbReference type="AlphaFoldDB" id="A0A9P4Y2L1"/>
<organism evidence="3 4">
    <name type="scientific">Cryphonectria parasitica (strain ATCC 38755 / EP155)</name>
    <dbReference type="NCBI Taxonomy" id="660469"/>
    <lineage>
        <taxon>Eukaryota</taxon>
        <taxon>Fungi</taxon>
        <taxon>Dikarya</taxon>
        <taxon>Ascomycota</taxon>
        <taxon>Pezizomycotina</taxon>
        <taxon>Sordariomycetes</taxon>
        <taxon>Sordariomycetidae</taxon>
        <taxon>Diaporthales</taxon>
        <taxon>Cryphonectriaceae</taxon>
        <taxon>Cryphonectria-Endothia species complex</taxon>
        <taxon>Cryphonectria</taxon>
    </lineage>
</organism>
<dbReference type="EMBL" id="MU032348">
    <property type="protein sequence ID" value="KAF3765207.1"/>
    <property type="molecule type" value="Genomic_DNA"/>
</dbReference>
<feature type="domain" description="GST N-terminal" evidence="1">
    <location>
        <begin position="22"/>
        <end position="89"/>
    </location>
</feature>
<sequence>MAPNQKIILFDLASKGDSNKCWSLNPWKTRFALNFKGLDYETVWLNYPELKTRLEPHLPNASAYTSPTIVYTDGSYVADSRVIATLLEKDHPSPSLHLDDPALKKLEDLMPDIMAAVRGHYILSVPKRLLKEPSLDYWYRTREEKVGMSLDELEKAEGGEAGFAKAAPLLQKVTGWLKEKDDGPFFIGKTVSYADFVWAGFLIFFRRIGDDKFSEVLTSTGDPAVHEALLAAVEPWSKRDDH</sequence>
<comment type="caution">
    <text evidence="3">The sequence shown here is derived from an EMBL/GenBank/DDBJ whole genome shotgun (WGS) entry which is preliminary data.</text>
</comment>
<evidence type="ECO:0000259" key="2">
    <source>
        <dbReference type="Pfam" id="PF22041"/>
    </source>
</evidence>
<dbReference type="GeneID" id="63840669"/>
<accession>A0A9P4Y2L1</accession>
<dbReference type="SUPFAM" id="SSF52833">
    <property type="entry name" value="Thioredoxin-like"/>
    <property type="match status" value="1"/>
</dbReference>
<name>A0A9P4Y2L1_CRYP1</name>
<dbReference type="OrthoDB" id="4951845at2759"/>
<gene>
    <name evidence="3" type="ORF">M406DRAFT_356872</name>
</gene>
<evidence type="ECO:0000313" key="3">
    <source>
        <dbReference type="EMBL" id="KAF3765207.1"/>
    </source>
</evidence>
<dbReference type="Proteomes" id="UP000803844">
    <property type="component" value="Unassembled WGS sequence"/>
</dbReference>
<dbReference type="Pfam" id="PF13409">
    <property type="entry name" value="GST_N_2"/>
    <property type="match status" value="1"/>
</dbReference>
<feature type="domain" description="Glutathione S-transferase UstS-like C-terminal" evidence="2">
    <location>
        <begin position="127"/>
        <end position="218"/>
    </location>
</feature>
<dbReference type="Gene3D" id="1.20.1050.10">
    <property type="match status" value="1"/>
</dbReference>
<dbReference type="RefSeq" id="XP_040776168.1">
    <property type="nucleotide sequence ID" value="XM_040923540.1"/>
</dbReference>
<reference evidence="3" key="1">
    <citation type="journal article" date="2020" name="Phytopathology">
        <title>Genome sequence of the chestnut blight fungus Cryphonectria parasitica EP155: A fundamental resource for an archetypical invasive plant pathogen.</title>
        <authorList>
            <person name="Crouch J.A."/>
            <person name="Dawe A."/>
            <person name="Aerts A."/>
            <person name="Barry K."/>
            <person name="Churchill A.C.L."/>
            <person name="Grimwood J."/>
            <person name="Hillman B."/>
            <person name="Milgroom M.G."/>
            <person name="Pangilinan J."/>
            <person name="Smith M."/>
            <person name="Salamov A."/>
            <person name="Schmutz J."/>
            <person name="Yadav J."/>
            <person name="Grigoriev I.V."/>
            <person name="Nuss D."/>
        </authorList>
    </citation>
    <scope>NUCLEOTIDE SEQUENCE</scope>
    <source>
        <strain evidence="3">EP155</strain>
    </source>
</reference>
<dbReference type="Gene3D" id="3.40.30.10">
    <property type="entry name" value="Glutaredoxin"/>
    <property type="match status" value="1"/>
</dbReference>
<keyword evidence="4" id="KW-1185">Reference proteome</keyword>
<dbReference type="Pfam" id="PF22041">
    <property type="entry name" value="GST_C_7"/>
    <property type="match status" value="1"/>
</dbReference>